<proteinExistence type="predicted"/>
<organism evidence="9 10">
    <name type="scientific">Pieris macdunnoughi</name>
    <dbReference type="NCBI Taxonomy" id="345717"/>
    <lineage>
        <taxon>Eukaryota</taxon>
        <taxon>Metazoa</taxon>
        <taxon>Ecdysozoa</taxon>
        <taxon>Arthropoda</taxon>
        <taxon>Hexapoda</taxon>
        <taxon>Insecta</taxon>
        <taxon>Pterygota</taxon>
        <taxon>Neoptera</taxon>
        <taxon>Endopterygota</taxon>
        <taxon>Lepidoptera</taxon>
        <taxon>Glossata</taxon>
        <taxon>Ditrysia</taxon>
        <taxon>Papilionoidea</taxon>
        <taxon>Pieridae</taxon>
        <taxon>Pierinae</taxon>
        <taxon>Pieris</taxon>
    </lineage>
</organism>
<feature type="domain" description="Reverse transcriptase" evidence="8">
    <location>
        <begin position="2"/>
        <end position="119"/>
    </location>
</feature>
<keyword evidence="7" id="KW-0695">RNA-directed DNA polymerase</keyword>
<dbReference type="Proteomes" id="UP000663880">
    <property type="component" value="Unassembled WGS sequence"/>
</dbReference>
<evidence type="ECO:0000313" key="10">
    <source>
        <dbReference type="Proteomes" id="UP000663880"/>
    </source>
</evidence>
<evidence type="ECO:0000256" key="4">
    <source>
        <dbReference type="ARBA" id="ARBA00022722"/>
    </source>
</evidence>
<dbReference type="AlphaFoldDB" id="A0A821Q0I6"/>
<dbReference type="Gene3D" id="3.10.10.10">
    <property type="entry name" value="HIV Type 1 Reverse Transcriptase, subunit A, domain 1"/>
    <property type="match status" value="1"/>
</dbReference>
<keyword evidence="3" id="KW-0548">Nucleotidyltransferase</keyword>
<evidence type="ECO:0000256" key="7">
    <source>
        <dbReference type="ARBA" id="ARBA00022918"/>
    </source>
</evidence>
<dbReference type="InterPro" id="IPR000477">
    <property type="entry name" value="RT_dom"/>
</dbReference>
<accession>A0A821Q0I6</accession>
<evidence type="ECO:0000256" key="3">
    <source>
        <dbReference type="ARBA" id="ARBA00022695"/>
    </source>
</evidence>
<sequence>MFEQDIIKPSMSPWSSPIWVVPKKLDASGHRKWRVVIDYRKLNDITIGDSYPIPQISEILDQLGQSKYFSTLDLASGFHQIPIWVEDTPKTAFSVPQGYFEFTRMPFGLKMRQLLSNVL</sequence>
<keyword evidence="1" id="KW-0645">Protease</keyword>
<comment type="caution">
    <text evidence="9">The sequence shown here is derived from an EMBL/GenBank/DDBJ whole genome shotgun (WGS) entry which is preliminary data.</text>
</comment>
<name>A0A821Q0I6_9NEOP</name>
<gene>
    <name evidence="9" type="ORF">PMACD_LOCUS4384</name>
</gene>
<evidence type="ECO:0000256" key="1">
    <source>
        <dbReference type="ARBA" id="ARBA00022670"/>
    </source>
</evidence>
<evidence type="ECO:0000259" key="8">
    <source>
        <dbReference type="PROSITE" id="PS50878"/>
    </source>
</evidence>
<evidence type="ECO:0000256" key="6">
    <source>
        <dbReference type="ARBA" id="ARBA00022801"/>
    </source>
</evidence>
<dbReference type="SUPFAM" id="SSF56672">
    <property type="entry name" value="DNA/RNA polymerases"/>
    <property type="match status" value="1"/>
</dbReference>
<keyword evidence="10" id="KW-1185">Reference proteome</keyword>
<keyword evidence="6" id="KW-0378">Hydrolase</keyword>
<dbReference type="PANTHER" id="PTHR24559">
    <property type="entry name" value="TRANSPOSON TY3-I GAG-POL POLYPROTEIN"/>
    <property type="match status" value="1"/>
</dbReference>
<evidence type="ECO:0000256" key="2">
    <source>
        <dbReference type="ARBA" id="ARBA00022679"/>
    </source>
</evidence>
<dbReference type="OrthoDB" id="420169at2759"/>
<dbReference type="InterPro" id="IPR043502">
    <property type="entry name" value="DNA/RNA_pol_sf"/>
</dbReference>
<dbReference type="GO" id="GO:0008233">
    <property type="term" value="F:peptidase activity"/>
    <property type="evidence" value="ECO:0007669"/>
    <property type="project" value="UniProtKB-KW"/>
</dbReference>
<dbReference type="Pfam" id="PF00078">
    <property type="entry name" value="RVT_1"/>
    <property type="match status" value="1"/>
</dbReference>
<keyword evidence="4" id="KW-0540">Nuclease</keyword>
<dbReference type="PANTHER" id="PTHR24559:SF435">
    <property type="entry name" value="RIBONUCLEASE H"/>
    <property type="match status" value="1"/>
</dbReference>
<keyword evidence="2" id="KW-0808">Transferase</keyword>
<dbReference type="GO" id="GO:0004519">
    <property type="term" value="F:endonuclease activity"/>
    <property type="evidence" value="ECO:0007669"/>
    <property type="project" value="UniProtKB-KW"/>
</dbReference>
<keyword evidence="5" id="KW-0255">Endonuclease</keyword>
<dbReference type="InterPro" id="IPR053134">
    <property type="entry name" value="RNA-dir_DNA_polymerase"/>
</dbReference>
<dbReference type="GO" id="GO:0003964">
    <property type="term" value="F:RNA-directed DNA polymerase activity"/>
    <property type="evidence" value="ECO:0007669"/>
    <property type="project" value="UniProtKB-KW"/>
</dbReference>
<dbReference type="PROSITE" id="PS50878">
    <property type="entry name" value="RT_POL"/>
    <property type="match status" value="1"/>
</dbReference>
<dbReference type="GO" id="GO:0006508">
    <property type="term" value="P:proteolysis"/>
    <property type="evidence" value="ECO:0007669"/>
    <property type="project" value="UniProtKB-KW"/>
</dbReference>
<protein>
    <recommendedName>
        <fullName evidence="8">Reverse transcriptase domain-containing protein</fullName>
    </recommendedName>
</protein>
<dbReference type="FunFam" id="3.10.10.10:FF:000007">
    <property type="entry name" value="Retrovirus-related Pol polyprotein from transposon 17.6-like Protein"/>
    <property type="match status" value="1"/>
</dbReference>
<dbReference type="EMBL" id="CAJOBZ010000008">
    <property type="protein sequence ID" value="CAF4817141.1"/>
    <property type="molecule type" value="Genomic_DNA"/>
</dbReference>
<dbReference type="CDD" id="cd01647">
    <property type="entry name" value="RT_LTR"/>
    <property type="match status" value="1"/>
</dbReference>
<evidence type="ECO:0000313" key="9">
    <source>
        <dbReference type="EMBL" id="CAF4817141.1"/>
    </source>
</evidence>
<evidence type="ECO:0000256" key="5">
    <source>
        <dbReference type="ARBA" id="ARBA00022759"/>
    </source>
</evidence>
<reference evidence="9" key="1">
    <citation type="submission" date="2021-02" db="EMBL/GenBank/DDBJ databases">
        <authorList>
            <person name="Steward A R."/>
        </authorList>
    </citation>
    <scope>NUCLEOTIDE SEQUENCE</scope>
</reference>